<gene>
    <name evidence="6" type="ORF">MGL_0834</name>
</gene>
<evidence type="ECO:0000256" key="2">
    <source>
        <dbReference type="ARBA" id="ARBA00010492"/>
    </source>
</evidence>
<dbReference type="Proteomes" id="UP000008837">
    <property type="component" value="Unassembled WGS sequence"/>
</dbReference>
<keyword evidence="3" id="KW-0496">Mitochondrion</keyword>
<proteinExistence type="inferred from homology"/>
<comment type="subcellular location">
    <subcellularLocation>
        <location evidence="1">Mitochondrion</location>
    </subcellularLocation>
</comment>
<dbReference type="Pfam" id="PF09597">
    <property type="entry name" value="SAM_Ribosomal_mS41"/>
    <property type="match status" value="1"/>
</dbReference>
<dbReference type="OrthoDB" id="18595at2759"/>
<dbReference type="KEGG" id="mgl:MGL_0834"/>
<dbReference type="AlphaFoldDB" id="A8PVC5"/>
<dbReference type="STRING" id="425265.A8PVC5"/>
<dbReference type="PANTHER" id="PTHR28235:SF1">
    <property type="entry name" value="SMALL RIBOSOMAL SUBUNIT PROTEIN MS41"/>
    <property type="match status" value="1"/>
</dbReference>
<dbReference type="GeneID" id="5855863"/>
<sequence>MFLPTYFARTAARSVTLARFASTSARRVAPPPRDNIATPKAFLEAISKPRRDLANNSTCVSAVGEDWDAMFALNSEKLKGAGVPVKDRKYILWSLEKYRQGERPADFAYDVKKPKKVRGWGPRVQKGIRVRGMLRHGEKKL</sequence>
<evidence type="ECO:0000259" key="5">
    <source>
        <dbReference type="SMART" id="SM01238"/>
    </source>
</evidence>
<keyword evidence="7" id="KW-1185">Reference proteome</keyword>
<comment type="caution">
    <text evidence="6">The sequence shown here is derived from an EMBL/GenBank/DDBJ whole genome shotgun (WGS) entry which is preliminary data.</text>
</comment>
<dbReference type="InterPro" id="IPR039603">
    <property type="entry name" value="Ribosomal_mS41"/>
</dbReference>
<dbReference type="EMBL" id="AAYY01000003">
    <property type="protein sequence ID" value="EDP44352.1"/>
    <property type="molecule type" value="Genomic_DNA"/>
</dbReference>
<reference evidence="6 7" key="1">
    <citation type="journal article" date="2007" name="Proc. Natl. Acad. Sci. U.S.A.">
        <title>Dandruff-associated Malassezia genomes reveal convergent and divergent virulence traits shared with plant and human fungal pathogens.</title>
        <authorList>
            <person name="Xu J."/>
            <person name="Saunders C.W."/>
            <person name="Hu P."/>
            <person name="Grant R.A."/>
            <person name="Boekhout T."/>
            <person name="Kuramae E.E."/>
            <person name="Kronstad J.W."/>
            <person name="Deangelis Y.M."/>
            <person name="Reeder N.L."/>
            <person name="Johnstone K.R."/>
            <person name="Leland M."/>
            <person name="Fieno A.M."/>
            <person name="Begley W.M."/>
            <person name="Sun Y."/>
            <person name="Lacey M.P."/>
            <person name="Chaudhary T."/>
            <person name="Keough T."/>
            <person name="Chu L."/>
            <person name="Sears R."/>
            <person name="Yuan B."/>
            <person name="Dawson T.L.Jr."/>
        </authorList>
    </citation>
    <scope>NUCLEOTIDE SEQUENCE [LARGE SCALE GENOMIC DNA]</scope>
    <source>
        <strain evidence="7">ATCC MYA-4612 / CBS 7966</strain>
    </source>
</reference>
<dbReference type="RefSeq" id="XP_001731566.1">
    <property type="nucleotide sequence ID" value="XM_001731514.1"/>
</dbReference>
<evidence type="ECO:0000313" key="6">
    <source>
        <dbReference type="EMBL" id="EDP44352.1"/>
    </source>
</evidence>
<evidence type="ECO:0000256" key="3">
    <source>
        <dbReference type="ARBA" id="ARBA00023128"/>
    </source>
</evidence>
<evidence type="ECO:0000313" key="7">
    <source>
        <dbReference type="Proteomes" id="UP000008837"/>
    </source>
</evidence>
<name>A8PVC5_MALGO</name>
<evidence type="ECO:0000256" key="4">
    <source>
        <dbReference type="ARBA" id="ARBA00035129"/>
    </source>
</evidence>
<dbReference type="InParanoid" id="A8PVC5"/>
<dbReference type="SMART" id="SM01238">
    <property type="entry name" value="IGR"/>
    <property type="match status" value="1"/>
</dbReference>
<dbReference type="GO" id="GO:0005739">
    <property type="term" value="C:mitochondrion"/>
    <property type="evidence" value="ECO:0007669"/>
    <property type="project" value="UniProtKB-SubCell"/>
</dbReference>
<dbReference type="VEuPathDB" id="FungiDB:MGL_0834"/>
<feature type="domain" description="Small ribosomal subunit protein mS41 SAM" evidence="5">
    <location>
        <begin position="39"/>
        <end position="101"/>
    </location>
</feature>
<dbReference type="FunCoup" id="A8PVC5">
    <property type="interactions" value="111"/>
</dbReference>
<protein>
    <recommendedName>
        <fullName evidence="4">Small ribosomal subunit protein mS41</fullName>
    </recommendedName>
</protein>
<dbReference type="PANTHER" id="PTHR28235">
    <property type="entry name" value="PROTEIN FYV4, MITOCHONDRIAL"/>
    <property type="match status" value="1"/>
</dbReference>
<dbReference type="InterPro" id="IPR019083">
    <property type="entry name" value="SAM_Ribosomal_mS41"/>
</dbReference>
<dbReference type="OMA" id="WGPAVQN"/>
<organism evidence="6 7">
    <name type="scientific">Malassezia globosa (strain ATCC MYA-4612 / CBS 7966)</name>
    <name type="common">Dandruff-associated fungus</name>
    <dbReference type="NCBI Taxonomy" id="425265"/>
    <lineage>
        <taxon>Eukaryota</taxon>
        <taxon>Fungi</taxon>
        <taxon>Dikarya</taxon>
        <taxon>Basidiomycota</taxon>
        <taxon>Ustilaginomycotina</taxon>
        <taxon>Malasseziomycetes</taxon>
        <taxon>Malasseziales</taxon>
        <taxon>Malasseziaceae</taxon>
        <taxon>Malassezia</taxon>
    </lineage>
</organism>
<accession>A8PVC5</accession>
<evidence type="ECO:0000256" key="1">
    <source>
        <dbReference type="ARBA" id="ARBA00004173"/>
    </source>
</evidence>
<comment type="similarity">
    <text evidence="2">Belongs to the mitochondrion-specific ribosomal protein mS41 family.</text>
</comment>